<name>A0A2P5XJI7_GOSBA</name>
<dbReference type="Pfam" id="PF14377">
    <property type="entry name" value="UBM"/>
    <property type="match status" value="3"/>
</dbReference>
<evidence type="ECO:0000313" key="12">
    <source>
        <dbReference type="Proteomes" id="UP000239757"/>
    </source>
</evidence>
<feature type="region of interest" description="Disordered" evidence="8">
    <location>
        <begin position="1969"/>
        <end position="1988"/>
    </location>
</feature>
<feature type="compositionally biased region" description="Basic and acidic residues" evidence="8">
    <location>
        <begin position="2341"/>
        <end position="2357"/>
    </location>
</feature>
<dbReference type="SUPFAM" id="SSF56204">
    <property type="entry name" value="Hect, E3 ligase catalytic domain"/>
    <property type="match status" value="1"/>
</dbReference>
<evidence type="ECO:0000256" key="2">
    <source>
        <dbReference type="ARBA" id="ARBA00004906"/>
    </source>
</evidence>
<proteinExistence type="inferred from homology"/>
<feature type="compositionally biased region" description="Basic and acidic residues" evidence="8">
    <location>
        <begin position="1699"/>
        <end position="1727"/>
    </location>
</feature>
<evidence type="ECO:0000256" key="5">
    <source>
        <dbReference type="ARBA" id="ARBA00022786"/>
    </source>
</evidence>
<dbReference type="SMART" id="SM00165">
    <property type="entry name" value="UBA"/>
    <property type="match status" value="1"/>
</dbReference>
<dbReference type="GO" id="GO:0005737">
    <property type="term" value="C:cytoplasm"/>
    <property type="evidence" value="ECO:0007669"/>
    <property type="project" value="TreeGrafter"/>
</dbReference>
<dbReference type="InterPro" id="IPR011989">
    <property type="entry name" value="ARM-like"/>
</dbReference>
<feature type="domain" description="UBA" evidence="9">
    <location>
        <begin position="1281"/>
        <end position="1322"/>
    </location>
</feature>
<dbReference type="Pfam" id="PF00632">
    <property type="entry name" value="HECT"/>
    <property type="match status" value="1"/>
</dbReference>
<protein>
    <recommendedName>
        <fullName evidence="3">HECT-type E3 ubiquitin transferase</fullName>
        <ecNumber evidence="3">2.3.2.26</ecNumber>
    </recommendedName>
</protein>
<keyword evidence="4" id="KW-0808">Transferase</keyword>
<sequence>MANIRSTLPSRLRQLLSGETDIGPSIKLDSEPPPQIKAFIDKVIQSPLQDIAIPLSGFRWEYSKGNFHHWRPLFLHFDTYFKTYVSCRNDLLLSDKILEDDSPFPKHSVLQILRVMQMILENCHNKSSFDGLEHFKFLLSSTDPEVLIATLETLSALVKINPSKAHGSGKLIGCVSVNSYLLSLAQGWGSKEEGLGLYSCVLANEKQMMKGLVYFHLTWKMTMTSLNTELVLAFILNCMGPILKEEDDLLIMKQCIEQYNIPTELRFSLLTRIRYAHAFRSPEICRLYSRICLLAFIVLVQSNDANDELASFFANEPEYTNELIRIVRSEETIPGTIRTLAMLALGAQLAAYSASHDRARILSGSSISFTVGNRMILLNVLQKAVLSLKGSSDSSSLAFIEALLQFYLLHIVSSSASGSNIRGSGMVPTFLPLLEDSDPNHMHLVYLAVKALQKLMDYSSSAVSLLRELGGVELLSQRLQIEVHRIIGVSGGNDNSVVIGECSRYNDDQLHPQKRLIKVLLKALGSATYAPANSARVQNPHDNSLPGTLSLIYGNAEKFGGDIYYSAVTVMSEIIHKDPTCLAALLELGLPDAFLSSVLSGVLPSSKAITCIPNGLSAICLNAKGLEAVKETSALRFLVDIFTSKKYVLAMNEAIVPLANAVEELLRHVSSLRSSGVDIIIEIVNKIASFGDNSTCSTSLSVEKVNGSTAMETDSEDKGNEEHCCPVGELESVTDGISDEQFLQLSILHLMVLLHRTENSETCRLFVEKSGIDALLKLLLRPSIVQSSEGMSIALHSTVVFKGFTQHHSAPLARAFCSSLREHLKKALTGFGAVSGSFLLDPSVMPDDGIFSPLFLIEFLLFLAASKDNRWVSALLAELGNGSKDALEDIGRVHREILWQIALLEDAKVEIEDDGVSASSAEPESQQGSSATDTEEQRMNSFRHFLDPLLRRRTPGWSIESQFFDLINLYRDLGRATGFQQRLRIDGSNVRFGADHSTSSDASVSVSKKEHDRQRSNHTSCCDMVRSLSFHITHLFQEVGKVMLLPSRRRDDTVNASLASKLVASIFASIALDHMNFGGHVKSSGSEASISTKCRYFGKVIDFIDSILLDRPDSCNAIMLNCLYGRGVVKSVLTTFEATSQLLFAVNRAPASPMDTDDGNVKQDEKEDGDHAWIYGPLASYGKLMDHLVTSSFILSPFTKHLLVQPLLSGDVPFPRDPETFVKVLQSMVLKAVLPVWADPQFTDCSYDFITTIISIIRHIYSGVEVKNISSGNNARVTGPPPNETAIATIVEMGFSRSRAEEALRQVGSNSVELAMEWLFSHPEEIQEDDELARALAMSLGNSETDTNVDVTIDSSQQLEEEMAQLPPIEELLSTCTKLLQMKEPLAFPVRDLLVLMCSQNDGQYRSSVINFILDQVRDSSSASVSRNNSLLSALFHLLALILQEDVGAREIASKTGLVKLVTDLLSEWDSGLVDKEKPQVPKWVTTAFLALDRLLQVDKKLDSEIIEQLKGDNLSSQQISVSIDEDKKSKLHSSFGSPRNIDIHEQKRLIEIACGCIRNQFPSETLHAVLQLCSTLTRIHSLAVCFLDVGGVSSLLSLPTSSLFPGFDNVAATIIRHVLEDPQTLQHAMEAEIKHNLVAMANRHSNGRVSPRNFLVNLSSVVSRDPVIFMQAVKSVCQVEMVGDRPYVILIKDRDKDKSKEKEKGSEKDKSQQIDGKEDINMKVHGDASPSTDMEIDVAAIKGKGKAIASLSLENEVSSQDVSASLAKMVFIFKLLTEILLMYAACVHVLLCRDGEIGSSRAPHQKGSTGLTGGGIFHHILHRFIPYSQNSKKERKTDGDWRHKLATRASQFLVASCVRSAEAKRRVFTEINCIFNNFVDSCPGFRPPRGDMLHFVDLLNDILVARTPTGSCISAEASATFIDVGLIASLTRTLEVLDLDHAESPKAITGLIKALELVTKEHVHSVDSSAIKGESSVKPADRNQTGRTDNIVDASQSMEMASQSNDAVAADRIESFNRVQNYGGSEAVTDDMEHDQDLDGSFAPAAEDDYMQETSEDARALENVDNEGTNGMDMFDRIEVFGRDHNFADETLRVMPIEVFGSRRQGRTTSIYSLLGRSGENSTPSRHPLLLGPSSLQSASPRQSENAHDMILADRNYDSTSTRLDTIFRSLRNGRHSHRLNLWVDESQQSSGSSVATVPQGLEELLVSQLRRPGPEKSPDQKTSVVEPQNEVEGSRLQEPGTGTTPENPAENNVFNENANACLSSEAIGSSLNADRRPAVSDPLQGTDASSVHSQSVEMQFEQNDAAARDVEAVSQESSGSGATLGESLRSLDVEIGSADGHDEGGERHGSSDRTPEPQAARARRTNVGIVNSGRDALLHSVTEVSENSSREADQDGPAAEQQINSDAGSGSIDPAFLEALPEELRAEVLSAQQGQVAQPSNSEQQNSGDIDPEFLAALPPDIRAEVLAQQQAQRLHQSHELEGQPVEMDTVSIIATFPSDLREEVLLTSSDAILANLTPALVAEANMLRERFAHRYHNRSLFGMYPRNRRGESSRRGEGVRSSLDRMAGTIVSRRSVTAKLIEAEGAPLVGTEALQAMVRILRIVQPLYKGSLQKLLLNLCAHNETSKVLVIILMDMLMLDTRKPVNYSNAIEPPYRLHGCQNNVMYSRPQHFDGVPPLVSRRVLETLTYLARNHPYVAKILLQFRLPLPILQEQRNIDQTRGKALMNEVQLEGFSSIALLLSLLNQPLYLRSIAHLEQLLNLLDVIVDHVERKSLSSEKLKASSSEQVPASQISLSDADTSAEKAPSDVESQLKAVDCSIPSTSDSSNECDPLSVLTNLPQVELRLLCSLLAREGLSDNAYGLVAEVMKKLVAIAPSHCHLFISELADAVQNLIKSAMDELRMFGEALKALLSSISSDGAAILRVLQALSSLVSSITEREKDLQPLPEIECSTALSKVLDINAALEPLWTELSTCISKIESYSDSAPDLLAPSRTTTTRSGVTPPLPAGTQNILPYIESFLVMCEKLHPAQPSSGQDFSMATLFDAEDASTSSSQQKTVSKFDEKHVAFVKFSEKHRKLLNAFIRQNPGLLEKSFSLMLKVPRFVDFDNKRAHFRSKIKHQHDNHHSPLRISVRRAYILEDSYNQLRMRTTQDLKGRLTVHFQGEEGIDAGGLTREWYQLLSRVIFDKGALLFTTVGNESTFQPNPNSVYQTEHLSYFKFVGRVVGKALFDGQLLDVHFTRSFYKHIFGAKVTYHDIEAIDPDYFKNLKWMLENDISDVLGLTFSIDADEEKLILYERTQVTDYELIPGGRNIKVTEENKHQYVDLVVEHRLTTAIRPQINAFLEGFNELVPRELISVFNDKELELLISGLPDIDLDDMRANTEYSGYSAASPVIQWFWEVVQGFSKEDKARLLQFVTGTSKVLISFRYTAYGSPDHLPSAHTCFNQLDLPEYPSKEHLEERLLLAIHEANEGFGFS</sequence>
<evidence type="ECO:0000259" key="10">
    <source>
        <dbReference type="PROSITE" id="PS50237"/>
    </source>
</evidence>
<evidence type="ECO:0000256" key="7">
    <source>
        <dbReference type="PROSITE-ProRule" id="PRU00104"/>
    </source>
</evidence>
<dbReference type="Proteomes" id="UP000239757">
    <property type="component" value="Unassembled WGS sequence"/>
</dbReference>
<dbReference type="FunFam" id="1.10.8.10:FF:000067">
    <property type="entry name" value="E3 ubiquitin-protein ligase UPL1"/>
    <property type="match status" value="1"/>
</dbReference>
<dbReference type="FunFam" id="3.30.2160.10:FF:000001">
    <property type="entry name" value="E3 ubiquitin-protein ligase NEDD4-like"/>
    <property type="match status" value="1"/>
</dbReference>
<feature type="domain" description="HECT" evidence="10">
    <location>
        <begin position="3153"/>
        <end position="3480"/>
    </location>
</feature>
<feature type="region of interest" description="Disordered" evidence="8">
    <location>
        <begin position="993"/>
        <end position="1015"/>
    </location>
</feature>
<accession>A0A2P5XJI7</accession>
<comment type="similarity">
    <text evidence="6">Belongs to the UPL family. TOM1/PTR1 subfamily.</text>
</comment>
<feature type="compositionally biased region" description="Polar residues" evidence="8">
    <location>
        <begin position="2790"/>
        <end position="2802"/>
    </location>
</feature>
<dbReference type="InterPro" id="IPR003903">
    <property type="entry name" value="UIM_dom"/>
</dbReference>
<feature type="region of interest" description="Disordered" evidence="8">
    <location>
        <begin position="914"/>
        <end position="937"/>
    </location>
</feature>
<feature type="region of interest" description="Disordered" evidence="8">
    <location>
        <begin position="1699"/>
        <end position="1731"/>
    </location>
</feature>
<evidence type="ECO:0000256" key="1">
    <source>
        <dbReference type="ARBA" id="ARBA00000885"/>
    </source>
</evidence>
<dbReference type="Gene3D" id="3.30.2410.10">
    <property type="entry name" value="Hect, E3 ligase catalytic domain"/>
    <property type="match status" value="1"/>
</dbReference>
<dbReference type="Pfam" id="PF22562">
    <property type="entry name" value="UBA_7"/>
    <property type="match status" value="1"/>
</dbReference>
<dbReference type="OrthoDB" id="8068875at2759"/>
<comment type="pathway">
    <text evidence="2">Protein modification; protein ubiquitination.</text>
</comment>
<dbReference type="Gene3D" id="6.10.250.1630">
    <property type="match status" value="1"/>
</dbReference>
<dbReference type="PANTHER" id="PTHR11254">
    <property type="entry name" value="HECT DOMAIN UBIQUITIN-PROTEIN LIGASE"/>
    <property type="match status" value="1"/>
</dbReference>
<dbReference type="Gene3D" id="3.90.1750.10">
    <property type="entry name" value="Hect, E3 ligase catalytic domains"/>
    <property type="match status" value="1"/>
</dbReference>
<dbReference type="PROSITE" id="PS50237">
    <property type="entry name" value="HECT"/>
    <property type="match status" value="1"/>
</dbReference>
<dbReference type="Gene3D" id="1.25.10.10">
    <property type="entry name" value="Leucine-rich Repeat Variant"/>
    <property type="match status" value="1"/>
</dbReference>
<dbReference type="CDD" id="cd14327">
    <property type="entry name" value="UBA_atUPL1_2_like"/>
    <property type="match status" value="1"/>
</dbReference>
<evidence type="ECO:0000256" key="4">
    <source>
        <dbReference type="ARBA" id="ARBA00022679"/>
    </source>
</evidence>
<dbReference type="PROSITE" id="PS50030">
    <property type="entry name" value="UBA"/>
    <property type="match status" value="1"/>
</dbReference>
<feature type="region of interest" description="Disordered" evidence="8">
    <location>
        <begin position="2116"/>
        <end position="2146"/>
    </location>
</feature>
<dbReference type="InterPro" id="IPR050409">
    <property type="entry name" value="E3_ubiq-protein_ligase"/>
</dbReference>
<feature type="compositionally biased region" description="Polar residues" evidence="8">
    <location>
        <begin position="2288"/>
        <end position="2304"/>
    </location>
</feature>
<dbReference type="Gene3D" id="3.30.2160.10">
    <property type="entry name" value="Hect, E3 ligase catalytic domain"/>
    <property type="match status" value="1"/>
</dbReference>
<evidence type="ECO:0000256" key="6">
    <source>
        <dbReference type="ARBA" id="ARBA00034494"/>
    </source>
</evidence>
<dbReference type="SUPFAM" id="SSF48371">
    <property type="entry name" value="ARM repeat"/>
    <property type="match status" value="1"/>
</dbReference>
<feature type="compositionally biased region" description="Low complexity" evidence="8">
    <location>
        <begin position="995"/>
        <end position="1006"/>
    </location>
</feature>
<dbReference type="InterPro" id="IPR035983">
    <property type="entry name" value="Hect_E3_ubiquitin_ligase"/>
</dbReference>
<feature type="region of interest" description="Disordered" evidence="8">
    <location>
        <begin position="2784"/>
        <end position="2811"/>
    </location>
</feature>
<dbReference type="InterPro" id="IPR000569">
    <property type="entry name" value="HECT_dom"/>
</dbReference>
<evidence type="ECO:0000313" key="11">
    <source>
        <dbReference type="EMBL" id="PPS03508.1"/>
    </source>
</evidence>
<comment type="catalytic activity">
    <reaction evidence="1">
        <text>S-ubiquitinyl-[E2 ubiquitin-conjugating enzyme]-L-cysteine + [acceptor protein]-L-lysine = [E2 ubiquitin-conjugating enzyme]-L-cysteine + N(6)-ubiquitinyl-[acceptor protein]-L-lysine.</text>
        <dbReference type="EC" id="2.3.2.26"/>
    </reaction>
</comment>
<feature type="region of interest" description="Disordered" evidence="8">
    <location>
        <begin position="2276"/>
        <end position="2415"/>
    </location>
</feature>
<evidence type="ECO:0000256" key="8">
    <source>
        <dbReference type="SAM" id="MobiDB-lite"/>
    </source>
</evidence>
<dbReference type="GO" id="GO:0061630">
    <property type="term" value="F:ubiquitin protein ligase activity"/>
    <property type="evidence" value="ECO:0007669"/>
    <property type="project" value="UniProtKB-EC"/>
</dbReference>
<gene>
    <name evidence="11" type="ORF">GOBAR_AA17142</name>
</gene>
<feature type="region of interest" description="Disordered" evidence="8">
    <location>
        <begin position="2432"/>
        <end position="2456"/>
    </location>
</feature>
<dbReference type="UniPathway" id="UPA00143"/>
<dbReference type="InterPro" id="IPR015940">
    <property type="entry name" value="UBA"/>
</dbReference>
<dbReference type="Gene3D" id="1.10.8.10">
    <property type="entry name" value="DNA helicase RuvA subunit, C-terminal domain"/>
    <property type="match status" value="1"/>
</dbReference>
<feature type="compositionally biased region" description="Polar residues" evidence="8">
    <location>
        <begin position="2432"/>
        <end position="2450"/>
    </location>
</feature>
<dbReference type="FunFam" id="3.90.1750.10:FF:000003">
    <property type="entry name" value="E3 ubiquitin-protein ligase UPL1"/>
    <property type="match status" value="1"/>
</dbReference>
<dbReference type="Pfam" id="PF06012">
    <property type="entry name" value="DUF908"/>
    <property type="match status" value="2"/>
</dbReference>
<feature type="compositionally biased region" description="Polar residues" evidence="8">
    <location>
        <begin position="2135"/>
        <end position="2145"/>
    </location>
</feature>
<evidence type="ECO:0000259" key="9">
    <source>
        <dbReference type="PROSITE" id="PS50030"/>
    </source>
</evidence>
<dbReference type="InterPro" id="IPR009060">
    <property type="entry name" value="UBA-like_sf"/>
</dbReference>
<dbReference type="PROSITE" id="PS50330">
    <property type="entry name" value="UIM"/>
    <property type="match status" value="1"/>
</dbReference>
<dbReference type="FunFam" id="3.90.1750.10:FF:000026">
    <property type="entry name" value="E3 ubiquitin-protein ligase HACE1"/>
    <property type="match status" value="1"/>
</dbReference>
<dbReference type="Pfam" id="PF06025">
    <property type="entry name" value="DUF913"/>
    <property type="match status" value="1"/>
</dbReference>
<keyword evidence="5 7" id="KW-0833">Ubl conjugation pathway</keyword>
<evidence type="ECO:0000256" key="3">
    <source>
        <dbReference type="ARBA" id="ARBA00012485"/>
    </source>
</evidence>
<dbReference type="GO" id="GO:0000209">
    <property type="term" value="P:protein polyubiquitination"/>
    <property type="evidence" value="ECO:0007669"/>
    <property type="project" value="TreeGrafter"/>
</dbReference>
<dbReference type="SMART" id="SM00119">
    <property type="entry name" value="HECTc"/>
    <property type="match status" value="1"/>
</dbReference>
<reference evidence="11 12" key="1">
    <citation type="submission" date="2015-01" db="EMBL/GenBank/DDBJ databases">
        <title>Genome of allotetraploid Gossypium barbadense reveals genomic plasticity and fiber elongation in cotton evolution.</title>
        <authorList>
            <person name="Chen X."/>
            <person name="Liu X."/>
            <person name="Zhao B."/>
            <person name="Zheng H."/>
            <person name="Hu Y."/>
            <person name="Lu G."/>
            <person name="Yang C."/>
            <person name="Chen J."/>
            <person name="Shan C."/>
            <person name="Zhang L."/>
            <person name="Zhou Y."/>
            <person name="Wang L."/>
            <person name="Guo W."/>
            <person name="Bai Y."/>
            <person name="Ruan J."/>
            <person name="Shangguan X."/>
            <person name="Mao Y."/>
            <person name="Jiang J."/>
            <person name="Zhu Y."/>
            <person name="Lei J."/>
            <person name="Kang H."/>
            <person name="Chen S."/>
            <person name="He X."/>
            <person name="Wang R."/>
            <person name="Wang Y."/>
            <person name="Chen J."/>
            <person name="Wang L."/>
            <person name="Yu S."/>
            <person name="Wang B."/>
            <person name="Wei J."/>
            <person name="Song S."/>
            <person name="Lu X."/>
            <person name="Gao Z."/>
            <person name="Gu W."/>
            <person name="Deng X."/>
            <person name="Ma D."/>
            <person name="Wang S."/>
            <person name="Liang W."/>
            <person name="Fang L."/>
            <person name="Cai C."/>
            <person name="Zhu X."/>
            <person name="Zhou B."/>
            <person name="Zhang Y."/>
            <person name="Chen Z."/>
            <person name="Xu S."/>
            <person name="Zhu R."/>
            <person name="Wang S."/>
            <person name="Zhang T."/>
            <person name="Zhao G."/>
        </authorList>
    </citation>
    <scope>NUCLEOTIDE SEQUENCE [LARGE SCALE GENOMIC DNA]</scope>
    <source>
        <strain evidence="12">cv. Xinhai21</strain>
        <tissue evidence="11">Leaf</tissue>
    </source>
</reference>
<dbReference type="PANTHER" id="PTHR11254:SF398">
    <property type="entry name" value="HECT-TYPE E3 UBIQUITIN TRANSFERASE"/>
    <property type="match status" value="1"/>
</dbReference>
<feature type="active site" description="Glycyl thioester intermediate" evidence="7">
    <location>
        <position position="3447"/>
    </location>
</feature>
<dbReference type="CDD" id="cd00078">
    <property type="entry name" value="HECTc"/>
    <property type="match status" value="1"/>
</dbReference>
<feature type="region of interest" description="Disordered" evidence="8">
    <location>
        <begin position="2212"/>
        <end position="2255"/>
    </location>
</feature>
<dbReference type="InterPro" id="IPR025527">
    <property type="entry name" value="HUWE1/Rev1_UBM"/>
</dbReference>
<dbReference type="SUPFAM" id="SSF46934">
    <property type="entry name" value="UBA-like"/>
    <property type="match status" value="1"/>
</dbReference>
<dbReference type="GO" id="GO:0006511">
    <property type="term" value="P:ubiquitin-dependent protein catabolic process"/>
    <property type="evidence" value="ECO:0007669"/>
    <property type="project" value="TreeGrafter"/>
</dbReference>
<dbReference type="InterPro" id="IPR016024">
    <property type="entry name" value="ARM-type_fold"/>
</dbReference>
<dbReference type="InterPro" id="IPR010314">
    <property type="entry name" value="E3_Ub_ligase_DUF913"/>
</dbReference>
<organism evidence="11 12">
    <name type="scientific">Gossypium barbadense</name>
    <name type="common">Sea Island cotton</name>
    <name type="synonym">Hibiscus barbadensis</name>
    <dbReference type="NCBI Taxonomy" id="3634"/>
    <lineage>
        <taxon>Eukaryota</taxon>
        <taxon>Viridiplantae</taxon>
        <taxon>Streptophyta</taxon>
        <taxon>Embryophyta</taxon>
        <taxon>Tracheophyta</taxon>
        <taxon>Spermatophyta</taxon>
        <taxon>Magnoliopsida</taxon>
        <taxon>eudicotyledons</taxon>
        <taxon>Gunneridae</taxon>
        <taxon>Pentapetalae</taxon>
        <taxon>rosids</taxon>
        <taxon>malvids</taxon>
        <taxon>Malvales</taxon>
        <taxon>Malvaceae</taxon>
        <taxon>Malvoideae</taxon>
        <taxon>Gossypium</taxon>
    </lineage>
</organism>
<dbReference type="EMBL" id="KZ664735">
    <property type="protein sequence ID" value="PPS03508.1"/>
    <property type="molecule type" value="Genomic_DNA"/>
</dbReference>
<feature type="compositionally biased region" description="Polar residues" evidence="8">
    <location>
        <begin position="917"/>
        <end position="932"/>
    </location>
</feature>
<dbReference type="InterPro" id="IPR010309">
    <property type="entry name" value="E3_Ub_ligase_DUF908"/>
</dbReference>
<dbReference type="EC" id="2.3.2.26" evidence="3"/>